<feature type="region of interest" description="Disordered" evidence="6">
    <location>
        <begin position="593"/>
        <end position="655"/>
    </location>
</feature>
<feature type="region of interest" description="Disordered" evidence="6">
    <location>
        <begin position="1059"/>
        <end position="1113"/>
    </location>
</feature>
<evidence type="ECO:0000313" key="8">
    <source>
        <dbReference type="EMBL" id="MEK0306975.1"/>
    </source>
</evidence>
<dbReference type="RefSeq" id="WP_340469547.1">
    <property type="nucleotide sequence ID" value="NZ_JBANBB010000001.1"/>
</dbReference>
<organism evidence="8 9">
    <name type="scientific">Bifidobacterium favimelis</name>
    <dbReference type="NCBI Taxonomy" id="3122979"/>
    <lineage>
        <taxon>Bacteria</taxon>
        <taxon>Bacillati</taxon>
        <taxon>Actinomycetota</taxon>
        <taxon>Actinomycetes</taxon>
        <taxon>Bifidobacteriales</taxon>
        <taxon>Bifidobacteriaceae</taxon>
        <taxon>Bifidobacterium</taxon>
    </lineage>
</organism>
<keyword evidence="4" id="KW-0269">Exonuclease</keyword>
<dbReference type="SUPFAM" id="SSF52540">
    <property type="entry name" value="P-loop containing nucleoside triphosphate hydrolases"/>
    <property type="match status" value="1"/>
</dbReference>
<dbReference type="Proteomes" id="UP001373159">
    <property type="component" value="Unassembled WGS sequence"/>
</dbReference>
<keyword evidence="2" id="KW-0227">DNA damage</keyword>
<dbReference type="Pfam" id="PF12705">
    <property type="entry name" value="PDDEXK_1"/>
    <property type="match status" value="1"/>
</dbReference>
<dbReference type="EMBL" id="JBANBB010000001">
    <property type="protein sequence ID" value="MEK0306975.1"/>
    <property type="molecule type" value="Genomic_DNA"/>
</dbReference>
<evidence type="ECO:0000256" key="3">
    <source>
        <dbReference type="ARBA" id="ARBA00022806"/>
    </source>
</evidence>
<accession>A0ABU8ZNZ7</accession>
<evidence type="ECO:0000256" key="1">
    <source>
        <dbReference type="ARBA" id="ARBA00022722"/>
    </source>
</evidence>
<evidence type="ECO:0000256" key="5">
    <source>
        <dbReference type="ARBA" id="ARBA00023204"/>
    </source>
</evidence>
<dbReference type="InterPro" id="IPR038726">
    <property type="entry name" value="PDDEXK_AddAB-type"/>
</dbReference>
<keyword evidence="9" id="KW-1185">Reference proteome</keyword>
<comment type="caution">
    <text evidence="8">The sequence shown here is derived from an EMBL/GenBank/DDBJ whole genome shotgun (WGS) entry which is preliminary data.</text>
</comment>
<keyword evidence="4" id="KW-0378">Hydrolase</keyword>
<evidence type="ECO:0000259" key="7">
    <source>
        <dbReference type="Pfam" id="PF12705"/>
    </source>
</evidence>
<sequence length="1528" mass="163840">MNESRQADDSQTLQAVDDLLGDRLRRTDGRPSTCLVVAGPPRSGKTRLALRTLLKGMGVFGDERAFMAVSGRVAADSVSREVVRARGSSGRTRPVGTLQALAFRMVCRAKAVSVGTGPGEGPVGNPLPRLLNGAEQDALLRQVMAEHVAHVEAGDSCQVCTLLERYFASEGGWSSVLVRGEDLPGDDGGHVDDRFIGQLRDMFARMTELGVADGDEDRVLDALSWQSVDRDERERLGLQWRLAFALRKEYGGRIVSAYPGEYRLDPSMLMVEGGRAVGQVDDIPSLLVLDDWQDVTLAGMGFLQALNRAGCRLVLVGNCDESVQSFRGSYPEYLSNRVTRDRVEDQGDAAPFLADDFGCLGGVQVTLAARPIVGRPIGGRRLAEGPASYADLAVARISLGIHSEEEGETGVPARPGKMPAWKGALPIAKYDEEGLPGDGSVTARLFHTPAEEEDDLVWQVKQEALTEKRDWNDMAVIAHDNATIRSIGRKLRLQGVPVRYSTITRPLKEEPAIQGLFSLIDLAEVLCDPDVLADMTVAERAALIRREVKVLLASPLIRAETAADGRSRTVRVQHLDDLCNTICSLVSIRAQEGPEPQAEQSDSAQTAHVCPTVGSPSAGVHPSDGQPADGQPADGQPADGQSPDRQPAADGGMGSDRITALASAWRTYAQAEREAKAARDAGRGISVDDSLLTADRGEGGDLPDIDSLYALLILDPPVSAGATDKGARHLVLADLDAVAGRGADADVKALRRVLRMVDRTAAGIRTLPTAEPQYVLWEAWQAAGVADDWQTEALRADAAGEEANDRLDAMMRLFQYAEGSSQFDGIRPFIAQVRSMQIEADSLAHIGPVEHAVTLTTPAGASAGAQVWPLVWIPALQEGVWPNLAPRDTMFGADDLADLILHNAIRRAGSGSLVHDPQLQSILYAEKKGLLVAMTRATEQVRVSAVWNDDLVPSDFLYGFLPEMYERRPDPGQVDFSPVGGQGGRQGRYAGLELGARGLTAAARSLLVRQALADDGTRDVLAVEDAARALSILSGQGISEADCANWPFVYADGTGPDFLKAAETGGEGDAPSTGQTTVQAPPPATGKDRGTGRPSDPAPAETRTGPGEAGTVALSPSAVDGIWLCPLEWVLDNEFAGPSPGGVATAFGSFIHKVAQEATIRQLDRPDPEGSGGDPEVRIGRTTDALMDIYRELLPQWQAQNDPSRIYDIHRRDSQAAGILHNLASYYVLSTSPGYAQYKSAPIEVGTLVGVDSERPFDASLGMDEMVDLWAATYPSNRLGSQELFSLMSALAGGFPPALTPEVRVRLTGRIDRLEYRSLSDGVHARLVDYKTGNVKPGTYAFNDLQLVCYQLGLAYMFPEPAGLAEGGGWLTDEQMAARPTTAAPVNQAGLFYVAEHEGPSCFYGVENAYQPALFAGRRPGTRLGLNPAFQPRYHAKTVGTFSDLPPLGEEPPDGVSAPTWNLVLKERGSQAVWALTMIARVFYAAGVKLSAARPDSLFEQGRCHDPDSDGLCPAYKRLLPNIMEDGR</sequence>
<dbReference type="InterPro" id="IPR027417">
    <property type="entry name" value="P-loop_NTPase"/>
</dbReference>
<keyword evidence="3" id="KW-0067">ATP-binding</keyword>
<feature type="domain" description="PD-(D/E)XK endonuclease-like" evidence="7">
    <location>
        <begin position="1114"/>
        <end position="1360"/>
    </location>
</feature>
<keyword evidence="5" id="KW-0234">DNA repair</keyword>
<evidence type="ECO:0000256" key="4">
    <source>
        <dbReference type="ARBA" id="ARBA00022839"/>
    </source>
</evidence>
<name>A0ABU8ZNZ7_9BIFI</name>
<keyword evidence="3" id="KW-0347">Helicase</keyword>
<gene>
    <name evidence="8" type="ORF">V8P97_05810</name>
</gene>
<evidence type="ECO:0000256" key="2">
    <source>
        <dbReference type="ARBA" id="ARBA00022763"/>
    </source>
</evidence>
<reference evidence="8 9" key="1">
    <citation type="submission" date="2024-02" db="EMBL/GenBank/DDBJ databases">
        <title>Bifidobacterium honeyensis sp. nov., isolated from the comb honey.</title>
        <authorList>
            <person name="Liu W."/>
            <person name="Li Y."/>
        </authorList>
    </citation>
    <scope>NUCLEOTIDE SEQUENCE [LARGE SCALE GENOMIC DNA]</scope>
    <source>
        <strain evidence="8 9">IMAU50988</strain>
    </source>
</reference>
<keyword evidence="1" id="KW-0540">Nuclease</keyword>
<proteinExistence type="predicted"/>
<keyword evidence="3" id="KW-0547">Nucleotide-binding</keyword>
<evidence type="ECO:0000313" key="9">
    <source>
        <dbReference type="Proteomes" id="UP001373159"/>
    </source>
</evidence>
<evidence type="ECO:0000256" key="6">
    <source>
        <dbReference type="SAM" id="MobiDB-lite"/>
    </source>
</evidence>
<protein>
    <submittedName>
        <fullName evidence="8">PD-(D/E)XK nuclease family protein</fullName>
    </submittedName>
</protein>